<name>A0ABT9P5U5_9ACTN</name>
<protein>
    <submittedName>
        <fullName evidence="1">Uncharacterized protein</fullName>
    </submittedName>
</protein>
<comment type="caution">
    <text evidence="1">The sequence shown here is derived from an EMBL/GenBank/DDBJ whole genome shotgun (WGS) entry which is preliminary data.</text>
</comment>
<proteinExistence type="predicted"/>
<evidence type="ECO:0000313" key="1">
    <source>
        <dbReference type="EMBL" id="MDP9828066.1"/>
    </source>
</evidence>
<dbReference type="EMBL" id="JAUSQZ010000001">
    <property type="protein sequence ID" value="MDP9828066.1"/>
    <property type="molecule type" value="Genomic_DNA"/>
</dbReference>
<evidence type="ECO:0000313" key="2">
    <source>
        <dbReference type="Proteomes" id="UP001235712"/>
    </source>
</evidence>
<gene>
    <name evidence="1" type="ORF">J2S57_003815</name>
</gene>
<dbReference type="Proteomes" id="UP001235712">
    <property type="component" value="Unassembled WGS sequence"/>
</dbReference>
<sequence>MSDVITDQIRAGVLGAIGRGMSKSYAARADGISVADVEVLIAEAGGLDAVLARYAPHRVVEGPRPCRVCGVPVTAEYITRTGNDWHGHHPAPRPRIEL</sequence>
<reference evidence="1 2" key="1">
    <citation type="submission" date="2023-07" db="EMBL/GenBank/DDBJ databases">
        <title>Sequencing the genomes of 1000 actinobacteria strains.</title>
        <authorList>
            <person name="Klenk H.-P."/>
        </authorList>
    </citation>
    <scope>NUCLEOTIDE SEQUENCE [LARGE SCALE GENOMIC DNA]</scope>
    <source>
        <strain evidence="1 2">DSM 44388</strain>
    </source>
</reference>
<accession>A0ABT9P5U5</accession>
<keyword evidence="2" id="KW-1185">Reference proteome</keyword>
<organism evidence="1 2">
    <name type="scientific">Kineosporia succinea</name>
    <dbReference type="NCBI Taxonomy" id="84632"/>
    <lineage>
        <taxon>Bacteria</taxon>
        <taxon>Bacillati</taxon>
        <taxon>Actinomycetota</taxon>
        <taxon>Actinomycetes</taxon>
        <taxon>Kineosporiales</taxon>
        <taxon>Kineosporiaceae</taxon>
        <taxon>Kineosporia</taxon>
    </lineage>
</organism>
<dbReference type="RefSeq" id="WP_307244869.1">
    <property type="nucleotide sequence ID" value="NZ_JAUSQZ010000001.1"/>
</dbReference>